<comment type="caution">
    <text evidence="4">The sequence shown here is derived from an EMBL/GenBank/DDBJ whole genome shotgun (WGS) entry which is preliminary data.</text>
</comment>
<gene>
    <name evidence="4" type="ORF">NDK43_27190</name>
</gene>
<dbReference type="Gene3D" id="3.30.1380.10">
    <property type="match status" value="1"/>
</dbReference>
<dbReference type="InterPro" id="IPR039561">
    <property type="entry name" value="Peptidase_M15C"/>
</dbReference>
<evidence type="ECO:0000256" key="1">
    <source>
        <dbReference type="SAM" id="MobiDB-lite"/>
    </source>
</evidence>
<dbReference type="CDD" id="cd14845">
    <property type="entry name" value="L-Ala-D-Glu_peptidase_like"/>
    <property type="match status" value="1"/>
</dbReference>
<dbReference type="Gene3D" id="1.10.101.10">
    <property type="entry name" value="PGBD-like superfamily/PGBD"/>
    <property type="match status" value="2"/>
</dbReference>
<keyword evidence="5" id="KW-1185">Reference proteome</keyword>
<feature type="domain" description="Peptidoglycan binding-like" evidence="2">
    <location>
        <begin position="72"/>
        <end position="126"/>
    </location>
</feature>
<feature type="domain" description="Peptidoglycan binding-like" evidence="2">
    <location>
        <begin position="16"/>
        <end position="70"/>
    </location>
</feature>
<proteinExistence type="predicted"/>
<organism evidence="4 5">
    <name type="scientific">Neobacillus pocheonensis</name>
    <dbReference type="NCBI Taxonomy" id="363869"/>
    <lineage>
        <taxon>Bacteria</taxon>
        <taxon>Bacillati</taxon>
        <taxon>Bacillota</taxon>
        <taxon>Bacilli</taxon>
        <taxon>Bacillales</taxon>
        <taxon>Bacillaceae</taxon>
        <taxon>Neobacillus</taxon>
    </lineage>
</organism>
<evidence type="ECO:0000313" key="5">
    <source>
        <dbReference type="Proteomes" id="UP001523262"/>
    </source>
</evidence>
<accession>A0ABT0WGC2</accession>
<reference evidence="4 5" key="1">
    <citation type="submission" date="2022-06" db="EMBL/GenBank/DDBJ databases">
        <authorList>
            <person name="Jeon C.O."/>
        </authorList>
    </citation>
    <scope>NUCLEOTIDE SEQUENCE [LARGE SCALE GENOMIC DNA]</scope>
    <source>
        <strain evidence="4 5">KCTC 13943</strain>
    </source>
</reference>
<dbReference type="Proteomes" id="UP001523262">
    <property type="component" value="Unassembled WGS sequence"/>
</dbReference>
<dbReference type="InterPro" id="IPR036365">
    <property type="entry name" value="PGBD-like_sf"/>
</dbReference>
<dbReference type="EMBL" id="JAMQCR010000002">
    <property type="protein sequence ID" value="MCM2535349.1"/>
    <property type="molecule type" value="Genomic_DNA"/>
</dbReference>
<evidence type="ECO:0000259" key="3">
    <source>
        <dbReference type="Pfam" id="PF13539"/>
    </source>
</evidence>
<dbReference type="Pfam" id="PF01471">
    <property type="entry name" value="PG_binding_1"/>
    <property type="match status" value="2"/>
</dbReference>
<dbReference type="InterPro" id="IPR009045">
    <property type="entry name" value="Zn_M74/Hedgehog-like"/>
</dbReference>
<evidence type="ECO:0000313" key="4">
    <source>
        <dbReference type="EMBL" id="MCM2535349.1"/>
    </source>
</evidence>
<name>A0ABT0WGC2_9BACI</name>
<evidence type="ECO:0000259" key="2">
    <source>
        <dbReference type="Pfam" id="PF01471"/>
    </source>
</evidence>
<sequence>MPGLPTIGIGSKGYYVKLLQMDLNGLALNYNNFTIDGIFDSKTSNATKNFQDRFEIKSDGIVRSLTWKLLIENVKAVQKLLNSYGYHTGYPDGWFGSHTTDAVRKFQNHNGLSPSGIVDPRTRRKLFNPHPQDNIDKRPSSNDINSLQPHVAMLARRFLELTRSHNLDVKINQAFRSWDESDRLFAQGRTTPGPIVSNARGGDSYHNWGLAFDAAPVENGQVSNDIQKYFTMGHLGEQLGLKWGGTFKTIVDYPHFQYTFGLNTWDLLNGITPPK</sequence>
<dbReference type="InterPro" id="IPR036366">
    <property type="entry name" value="PGBDSf"/>
</dbReference>
<protein>
    <submittedName>
        <fullName evidence="4">Peptidoglycan-binding protein</fullName>
    </submittedName>
</protein>
<dbReference type="InterPro" id="IPR002477">
    <property type="entry name" value="Peptidoglycan-bd-like"/>
</dbReference>
<feature type="region of interest" description="Disordered" evidence="1">
    <location>
        <begin position="109"/>
        <end position="143"/>
    </location>
</feature>
<dbReference type="SUPFAM" id="SSF55166">
    <property type="entry name" value="Hedgehog/DD-peptidase"/>
    <property type="match status" value="1"/>
</dbReference>
<dbReference type="SUPFAM" id="SSF47090">
    <property type="entry name" value="PGBD-like"/>
    <property type="match status" value="2"/>
</dbReference>
<dbReference type="Pfam" id="PF13539">
    <property type="entry name" value="Peptidase_M15_4"/>
    <property type="match status" value="1"/>
</dbReference>
<feature type="domain" description="Peptidase M15C" evidence="3">
    <location>
        <begin position="200"/>
        <end position="258"/>
    </location>
</feature>